<proteinExistence type="predicted"/>
<dbReference type="Proteomes" id="UP000184066">
    <property type="component" value="Unassembled WGS sequence"/>
</dbReference>
<dbReference type="RefSeq" id="WP_072748141.1">
    <property type="nucleotide sequence ID" value="NZ_FOHL01000001.1"/>
</dbReference>
<protein>
    <submittedName>
        <fullName evidence="2">Chaperone TorD involved in molybdoenzyme TorA maturation</fullName>
    </submittedName>
</protein>
<dbReference type="PANTHER" id="PTHR34227">
    <property type="entry name" value="CHAPERONE PROTEIN YCDY"/>
    <property type="match status" value="1"/>
</dbReference>
<dbReference type="InterPro" id="IPR036411">
    <property type="entry name" value="TorD-like_sf"/>
</dbReference>
<dbReference type="EMBL" id="FRDL01000010">
    <property type="protein sequence ID" value="SHN74546.1"/>
    <property type="molecule type" value="Genomic_DNA"/>
</dbReference>
<dbReference type="OrthoDB" id="8526323at2"/>
<dbReference type="AlphaFoldDB" id="A0A1M7TV08"/>
<name>A0A1M7TV08_9RHOB</name>
<dbReference type="SUPFAM" id="SSF89155">
    <property type="entry name" value="TorD-like"/>
    <property type="match status" value="1"/>
</dbReference>
<evidence type="ECO:0000313" key="3">
    <source>
        <dbReference type="Proteomes" id="UP000184066"/>
    </source>
</evidence>
<dbReference type="InterPro" id="IPR050289">
    <property type="entry name" value="TorD/DmsD_chaperones"/>
</dbReference>
<gene>
    <name evidence="2" type="ORF">SAMN05216200_11070</name>
</gene>
<evidence type="ECO:0000313" key="2">
    <source>
        <dbReference type="EMBL" id="SHN74546.1"/>
    </source>
</evidence>
<organism evidence="2 3">
    <name type="scientific">Oceanicella actignis</name>
    <dbReference type="NCBI Taxonomy" id="1189325"/>
    <lineage>
        <taxon>Bacteria</taxon>
        <taxon>Pseudomonadati</taxon>
        <taxon>Pseudomonadota</taxon>
        <taxon>Alphaproteobacteria</taxon>
        <taxon>Rhodobacterales</taxon>
        <taxon>Paracoccaceae</taxon>
        <taxon>Oceanicella</taxon>
    </lineage>
</organism>
<keyword evidence="1" id="KW-0143">Chaperone</keyword>
<keyword evidence="3" id="KW-1185">Reference proteome</keyword>
<accession>A0A1M7TV08</accession>
<dbReference type="STRING" id="1189325.SAMN04488119_101490"/>
<sequence length="205" mass="22249">MSTSGQTAQTPHAPAPEDLLRADLYGFLAALLARPPSRDLLDRAAGLEGDDTPVGRAVTALARLARAATETSARREFDALFIGVGRGELLPYGSYYTTGFLNEKPLARLRADMTRLGIARAEGVFEPEDNIASLCEMMAGLIRGAYGAPADLRTQRDFFNAHLAPWAEHFFTDLEGAESSALYAPVGLLGRTFMQIEREAFRLEG</sequence>
<evidence type="ECO:0000256" key="1">
    <source>
        <dbReference type="ARBA" id="ARBA00023186"/>
    </source>
</evidence>
<dbReference type="InterPro" id="IPR020945">
    <property type="entry name" value="DMSO/NO3_reduct_chaperone"/>
</dbReference>
<dbReference type="PANTHER" id="PTHR34227:SF1">
    <property type="entry name" value="DIMETHYL SULFOXIDE REDUCTASE CHAPERONE-RELATED"/>
    <property type="match status" value="1"/>
</dbReference>
<reference evidence="2 3" key="1">
    <citation type="submission" date="2016-12" db="EMBL/GenBank/DDBJ databases">
        <authorList>
            <person name="Song W.-J."/>
            <person name="Kurnit D.M."/>
        </authorList>
    </citation>
    <scope>NUCLEOTIDE SEQUENCE [LARGE SCALE GENOMIC DNA]</scope>
    <source>
        <strain evidence="2 3">CGMCC 1.10808</strain>
    </source>
</reference>
<dbReference type="Pfam" id="PF02613">
    <property type="entry name" value="Nitrate_red_del"/>
    <property type="match status" value="1"/>
</dbReference>
<dbReference type="Gene3D" id="1.10.3480.10">
    <property type="entry name" value="TorD-like"/>
    <property type="match status" value="1"/>
</dbReference>